<name>A0A8S1A930_ARCPL</name>
<dbReference type="GO" id="GO:0005741">
    <property type="term" value="C:mitochondrial outer membrane"/>
    <property type="evidence" value="ECO:0007669"/>
    <property type="project" value="UniProtKB-SubCell"/>
</dbReference>
<comment type="catalytic activity">
    <reaction evidence="3">
        <text>a secondary aliphatic amine + O2 + H2O = a primary amine + an aldehyde + H2O2</text>
        <dbReference type="Rhea" id="RHEA:26414"/>
        <dbReference type="ChEBI" id="CHEBI:15377"/>
        <dbReference type="ChEBI" id="CHEBI:15379"/>
        <dbReference type="ChEBI" id="CHEBI:16240"/>
        <dbReference type="ChEBI" id="CHEBI:17478"/>
        <dbReference type="ChEBI" id="CHEBI:58855"/>
        <dbReference type="ChEBI" id="CHEBI:65296"/>
        <dbReference type="EC" id="1.4.3.4"/>
    </reaction>
</comment>
<dbReference type="InterPro" id="IPR050703">
    <property type="entry name" value="Flavin_MAO"/>
</dbReference>
<comment type="subcellular location">
    <subcellularLocation>
        <location evidence="1">Mitochondrion outer membrane</location>
        <topology evidence="1">Single-pass type IV membrane protein</topology>
        <orientation evidence="1">Cytoplasmic side</orientation>
    </subcellularLocation>
</comment>
<evidence type="ECO:0000313" key="8">
    <source>
        <dbReference type="Proteomes" id="UP000494256"/>
    </source>
</evidence>
<proteinExistence type="predicted"/>
<comment type="caution">
    <text evidence="5">The sequence shown here is derived from an EMBL/GenBank/DDBJ whole genome shotgun (WGS) entry which is preliminary data.</text>
</comment>
<evidence type="ECO:0000256" key="3">
    <source>
        <dbReference type="ARBA" id="ARBA00048448"/>
    </source>
</evidence>
<dbReference type="EC" id="1.4.3.4" evidence="2"/>
<evidence type="ECO:0000313" key="6">
    <source>
        <dbReference type="EMBL" id="CAB3256214.1"/>
    </source>
</evidence>
<evidence type="ECO:0000313" key="7">
    <source>
        <dbReference type="Proteomes" id="UP000494106"/>
    </source>
</evidence>
<evidence type="ECO:0000259" key="4">
    <source>
        <dbReference type="Pfam" id="PF01593"/>
    </source>
</evidence>
<dbReference type="Proteomes" id="UP000494256">
    <property type="component" value="Unassembled WGS sequence"/>
</dbReference>
<dbReference type="Proteomes" id="UP000494106">
    <property type="component" value="Unassembled WGS sequence"/>
</dbReference>
<evidence type="ECO:0000256" key="2">
    <source>
        <dbReference type="ARBA" id="ARBA00012804"/>
    </source>
</evidence>
<evidence type="ECO:0000313" key="5">
    <source>
        <dbReference type="EMBL" id="CAB3241216.1"/>
    </source>
</evidence>
<dbReference type="AlphaFoldDB" id="A0A8S1A930"/>
<gene>
    <name evidence="6" type="ORF">APLA_LOCUS15244</name>
    <name evidence="5" type="ORF">APLA_LOCUS9501</name>
</gene>
<dbReference type="InterPro" id="IPR002937">
    <property type="entry name" value="Amino_oxidase"/>
</dbReference>
<protein>
    <recommendedName>
        <fullName evidence="2">monoamine oxidase</fullName>
        <ecNumber evidence="2">1.4.3.4</ecNumber>
    </recommendedName>
</protein>
<accession>A0A8S1A930</accession>
<organism evidence="5 8">
    <name type="scientific">Arctia plantaginis</name>
    <name type="common">Wood tiger moth</name>
    <name type="synonym">Phalaena plantaginis</name>
    <dbReference type="NCBI Taxonomy" id="874455"/>
    <lineage>
        <taxon>Eukaryota</taxon>
        <taxon>Metazoa</taxon>
        <taxon>Ecdysozoa</taxon>
        <taxon>Arthropoda</taxon>
        <taxon>Hexapoda</taxon>
        <taxon>Insecta</taxon>
        <taxon>Pterygota</taxon>
        <taxon>Neoptera</taxon>
        <taxon>Endopterygota</taxon>
        <taxon>Lepidoptera</taxon>
        <taxon>Glossata</taxon>
        <taxon>Ditrysia</taxon>
        <taxon>Noctuoidea</taxon>
        <taxon>Erebidae</taxon>
        <taxon>Arctiinae</taxon>
        <taxon>Arctia</taxon>
    </lineage>
</organism>
<dbReference type="EMBL" id="CADEBD010000309">
    <property type="protein sequence ID" value="CAB3241216.1"/>
    <property type="molecule type" value="Genomic_DNA"/>
</dbReference>
<reference evidence="7 8" key="1">
    <citation type="submission" date="2020-04" db="EMBL/GenBank/DDBJ databases">
        <authorList>
            <person name="Wallbank WR R."/>
            <person name="Pardo Diaz C."/>
            <person name="Kozak K."/>
            <person name="Martin S."/>
            <person name="Jiggins C."/>
            <person name="Moest M."/>
            <person name="Warren A I."/>
            <person name="Byers J.R.P. K."/>
            <person name="Montejo-Kovacevich G."/>
            <person name="Yen C E."/>
        </authorList>
    </citation>
    <scope>NUCLEOTIDE SEQUENCE [LARGE SCALE GENOMIC DNA]</scope>
</reference>
<dbReference type="GO" id="GO:0097621">
    <property type="term" value="F:monoamine oxidase activity"/>
    <property type="evidence" value="ECO:0007669"/>
    <property type="project" value="UniProtKB-EC"/>
</dbReference>
<sequence length="554" mass="62760">MKKHRKGTKTSIKADVIVLGCSLPGIVTAHKLKKKFGDTMDIVVLDIQGVSKVLSKCNVAFKEDTPADDDTDSLDDAFNITQAKTYEPSLVILDSLAKHYLIKYTNEFKIPIPVAIINPTENESTLDKLFEYCDGTFVRFNNRFHDFNYLNFLEKFELNQYQNYLDKSMKCLFRHNSFHDPKQRKRLLYYDQTSMETNICQALLFSTSREIMRTTVKLVCGAPADTVSLLFYLHQCYRTSGPKNHLDGQNTRLREKLIGHCRIRLWTQLTESIADITLPAKAIKNIRTYNDADVEHVMLETMMGETTYVCSLLAMALKPDQLQKIQVENGLLPDEEATIAKDLAPGKAKKFLIQYEESFWEQQGFSGDILSIRGPIIWAMERPRLSCTGSVQKYAALIGYLMVKDDETDSKEAVLQQLVSLYGQEAGSPVTYRESSIADIFVPRCGNYVGLRVLTNEVSPRGLEWGAFDVFADGDVASALEAGHSAYLHLVSCLRPQAQTFEDISASDWPTVLNDSPFQWWFSRINVVNTIKVTICTTAIIAAYKLIRSYINKN</sequence>
<evidence type="ECO:0000256" key="1">
    <source>
        <dbReference type="ARBA" id="ARBA00004362"/>
    </source>
</evidence>
<dbReference type="PANTHER" id="PTHR43563">
    <property type="entry name" value="AMINE OXIDASE"/>
    <property type="match status" value="1"/>
</dbReference>
<dbReference type="PANTHER" id="PTHR43563:SF1">
    <property type="entry name" value="AMINE OXIDASE [FLAVIN-CONTAINING] B"/>
    <property type="match status" value="1"/>
</dbReference>
<dbReference type="EMBL" id="CADEBC010000586">
    <property type="protein sequence ID" value="CAB3256214.1"/>
    <property type="molecule type" value="Genomic_DNA"/>
</dbReference>
<dbReference type="SUPFAM" id="SSF54373">
    <property type="entry name" value="FAD-linked reductases, C-terminal domain"/>
    <property type="match status" value="1"/>
</dbReference>
<dbReference type="Pfam" id="PF01593">
    <property type="entry name" value="Amino_oxidase"/>
    <property type="match status" value="1"/>
</dbReference>
<feature type="domain" description="Amine oxidase" evidence="4">
    <location>
        <begin position="303"/>
        <end position="434"/>
    </location>
</feature>
<keyword evidence="7" id="KW-1185">Reference proteome</keyword>
<dbReference type="OrthoDB" id="7777654at2759"/>
<dbReference type="Gene3D" id="3.90.660.10">
    <property type="match status" value="2"/>
</dbReference>